<evidence type="ECO:0000256" key="5">
    <source>
        <dbReference type="ARBA" id="ARBA00022679"/>
    </source>
</evidence>
<keyword evidence="8" id="KW-0460">Magnesium</keyword>
<comment type="similarity">
    <text evidence="2">Belongs to the methyltransferase superfamily. HEN1 family.</text>
</comment>
<feature type="compositionally biased region" description="Gly residues" evidence="13">
    <location>
        <begin position="1966"/>
        <end position="1975"/>
    </location>
</feature>
<evidence type="ECO:0000256" key="13">
    <source>
        <dbReference type="SAM" id="MobiDB-lite"/>
    </source>
</evidence>
<feature type="compositionally biased region" description="Polar residues" evidence="13">
    <location>
        <begin position="2010"/>
        <end position="2019"/>
    </location>
</feature>
<comment type="cofactor">
    <cofactor evidence="1">
        <name>Mg(2+)</name>
        <dbReference type="ChEBI" id="CHEBI:18420"/>
    </cofactor>
</comment>
<evidence type="ECO:0000256" key="9">
    <source>
        <dbReference type="ARBA" id="ARBA00022884"/>
    </source>
</evidence>
<dbReference type="Gene3D" id="3.40.50.150">
    <property type="entry name" value="Vaccinia Virus protein VP39"/>
    <property type="match status" value="1"/>
</dbReference>
<reference evidence="15" key="1">
    <citation type="submission" date="2025-08" db="UniProtKB">
        <authorList>
            <consortium name="RefSeq"/>
        </authorList>
    </citation>
    <scope>IDENTIFICATION</scope>
</reference>
<comment type="catalytic activity">
    <reaction evidence="12">
        <text>small RNA 3'-end nucleotide + S-adenosyl-L-methionine = small RNA 3'-end 2'-O-methylnucleotide + S-adenosyl-L-homocysteine + H(+)</text>
        <dbReference type="Rhea" id="RHEA:37887"/>
        <dbReference type="Rhea" id="RHEA-COMP:10415"/>
        <dbReference type="Rhea" id="RHEA-COMP:10416"/>
        <dbReference type="ChEBI" id="CHEBI:15378"/>
        <dbReference type="ChEBI" id="CHEBI:57856"/>
        <dbReference type="ChEBI" id="CHEBI:59789"/>
        <dbReference type="ChEBI" id="CHEBI:74896"/>
        <dbReference type="ChEBI" id="CHEBI:74898"/>
        <dbReference type="EC" id="2.1.1.386"/>
    </reaction>
</comment>
<evidence type="ECO:0000256" key="4">
    <source>
        <dbReference type="ARBA" id="ARBA00022603"/>
    </source>
</evidence>
<keyword evidence="7" id="KW-0479">Metal-binding</keyword>
<dbReference type="PANTHER" id="PTHR21404:SF3">
    <property type="entry name" value="SMALL RNA 2'-O-METHYLTRANSFERASE"/>
    <property type="match status" value="1"/>
</dbReference>
<proteinExistence type="inferred from homology"/>
<evidence type="ECO:0000256" key="10">
    <source>
        <dbReference type="ARBA" id="ARBA00023158"/>
    </source>
</evidence>
<sequence length="2093" mass="237078">MIIAVQTLLFFRESLLNILERFLRPFYQKLSLKFKGDEDSDEESEDEVFAEYDDERGVIFFPPVYAQRYAAVTDCLMDERWCGKLNKVVDFGYHDMSFIKYLKELQGINHILGVDIETIPLQCSSDLLGCDNYVTRRENPLQVTLFEGNAADPDYRLIGCDAVVAIEMIEHMLPHDLERLIHTIFGFIKPWVAIITTPNGDFNVLFKAMQKNGLRRMDHFFEWSREQFHDWCSNIVTRYPDYTVTTKGIGPGPPGTMRYGCCSQLALFVAKDYTKQPDLNLNSLALVAKKSNSKDLSHIIIGSWESPDCTLENNMLCAPPSFHVSVDSYPELLYDESSFTTIISSTPSIPDTMEYKDIKLQCNLESELGKNFLMFDDEMLFKILLPRPTELCRVYYIEDVACRLNCSTFEVKKFSKTTQNLMAKNKIDDCVHTREVVNEIRYLTKMLNFNKDCHETTGVRIPRQFEGTWSNFNWGANAPYWNQYYAVVREYSYPFEVKTDETRIIDLVTEEINRLVDTECEGVASNSYKLEIPIEQLMRVIEHITTDVDIVIQILEWNGYEIVDNVLVYSRLVADNIFDMSEEDDWQDDTVSDWDTAEVRSASYSDGSTIVPDFYGLQFFIFIFCLRRAIDQKVRKLKTLLTADKDITTELDRVVCRLMKLSLCTCKGRQNPPPISWMQCKLFDLLTLTEKSIERRRQRYSLKAIEYRENSITLCRYESLDQTVSRNLDQQPDLDIYGDLQNIYVDEEFDDYNVSIASNEYKEREKNYIQEESMNNINIDFKELNNICNMELQETDRLDKCNLKLVPYVFGRSLIKSRESICTTFNGDEKKQDIIKDDSETSIDKKDNVNSSGVVKILKTLSTKQSKGVLQSKHNLYKTSRAKINKRVASKKSSYFNLLKYDYSQYKKYKSKERKEPRENEMFQSTPSRPIPAGLIDFCQSQSIKKINTTISSSNMNKQNQLDKKIADTEEFMFIGIVTEEGEETLAMRRNIGTSPELDLEILETEGVLESVINLSSNNNSFCCNPVIEMEKFGSQTIFLHDLDEPSTSKGIRHFSTDVQCGPDFDIDPLRPENTSVTKVSQFFSAGIKIAEPCAEAKRNTNTSDFSSCMEKSTSVSIECKTSLGIKIKESIPDVTNDLSMIQVTENKLFQLSSEFSSFDPLMDIKQLNPVSLKINNSRNVYCDTVNSCFKSQTYFSTSYKNTSDIQIQSVSNEKNSVIKILQASDKTNLVCGGTHVHSFKEKQTSEDVVYQGQWQRKQSSFKINRCSKVRKIASLPKRQMLHLKPVDNNNRCSKKTISITSPKMTIRKQEPSNNAAQSNNIFLTVKTRNKNNTNKKMVPKVAGSSNVPKNTKTIYTARKPTSVSVIETPLRKERHQENKTNKNYLPLYLRRKIQNSITEEDKSEKKKDIFTNEYLFSPSKAREVAKDLIEISEKSLISNLNNYVIFRNEVQRENDPNTESSLATGINKNNSIHRSHSPQSQHSSNCSSPNSVSTVRDVCTRNRNSTSSERSSSGVLEIENRIAKTKKFTRRSKNNKKTVLSTVLCDNKENVPESSKNTITSNKNKEKSATSVFLRKTKSIIMAQMTTETSTLPLSSTTVSKTKITPFTKPAKLGNVNSANVNDQTYEKPSSSIFEKSLDNDSKNIDIICNSFPKISDNKVIIYETLKESALENNFLSNISIISNAKSWNSQQRIHKTTSSLMSAIRTLIESKTNEPEKSYDRNDSDSETVILSRDDNYFEKCRNNSPQNEETTTTHEVPCASETDIDTPHIHSPRKAIEKVAPPNIADIGSSYSDSDALSVKSFASASTSKFSEYYLADNELENTLPQTDTLNISSIQDLFERKEFNTIPNAGGMLAIQAFSGFSVNGPTTGDQPDFVNFIDSETGSFSFGTARQATSEEIFVSGRSSDTYESCDDAFVPNWLYSIISQHPSALESEAEENNLPISLPIVEPGFDLNGNVMEPGVGVGAGAGDGRGMHSDHSQDSSGHGTSLSSSEVSSEPQSEAMLTDPSTYTTQADQSHESMYLSAITDAPSSSRPEENTLPNTADNSGENASNGSMQRVVVHPRQITSDNDADISSFETDAVDSDNNNF</sequence>
<evidence type="ECO:0000313" key="15">
    <source>
        <dbReference type="RefSeq" id="XP_052747558.1"/>
    </source>
</evidence>
<evidence type="ECO:0000256" key="11">
    <source>
        <dbReference type="ARBA" id="ARBA00035025"/>
    </source>
</evidence>
<dbReference type="Proteomes" id="UP001652582">
    <property type="component" value="Chromosome 4"/>
</dbReference>
<dbReference type="PANTHER" id="PTHR21404">
    <property type="entry name" value="HEN1"/>
    <property type="match status" value="1"/>
</dbReference>
<dbReference type="EC" id="2.1.1.386" evidence="11"/>
<dbReference type="RefSeq" id="XP_052747558.1">
    <property type="nucleotide sequence ID" value="XM_052891598.1"/>
</dbReference>
<evidence type="ECO:0000256" key="6">
    <source>
        <dbReference type="ARBA" id="ARBA00022691"/>
    </source>
</evidence>
<accession>A0ABM3M7W4</accession>
<evidence type="ECO:0000313" key="14">
    <source>
        <dbReference type="Proteomes" id="UP001652582"/>
    </source>
</evidence>
<organism evidence="14 15">
    <name type="scientific">Bicyclus anynana</name>
    <name type="common">Squinting bush brown butterfly</name>
    <dbReference type="NCBI Taxonomy" id="110368"/>
    <lineage>
        <taxon>Eukaryota</taxon>
        <taxon>Metazoa</taxon>
        <taxon>Ecdysozoa</taxon>
        <taxon>Arthropoda</taxon>
        <taxon>Hexapoda</taxon>
        <taxon>Insecta</taxon>
        <taxon>Pterygota</taxon>
        <taxon>Neoptera</taxon>
        <taxon>Endopterygota</taxon>
        <taxon>Lepidoptera</taxon>
        <taxon>Glossata</taxon>
        <taxon>Ditrysia</taxon>
        <taxon>Papilionoidea</taxon>
        <taxon>Nymphalidae</taxon>
        <taxon>Satyrinae</taxon>
        <taxon>Satyrini</taxon>
        <taxon>Mycalesina</taxon>
        <taxon>Bicyclus</taxon>
    </lineage>
</organism>
<feature type="region of interest" description="Disordered" evidence="13">
    <location>
        <begin position="1454"/>
        <end position="1496"/>
    </location>
</feature>
<feature type="compositionally biased region" description="Low complexity" evidence="13">
    <location>
        <begin position="1478"/>
        <end position="1494"/>
    </location>
</feature>
<evidence type="ECO:0000256" key="7">
    <source>
        <dbReference type="ARBA" id="ARBA00022723"/>
    </source>
</evidence>
<keyword evidence="14" id="KW-1185">Reference proteome</keyword>
<keyword evidence="10" id="KW-0943">RNA-mediated gene silencing</keyword>
<name>A0ABM3M7W4_BICAN</name>
<feature type="region of interest" description="Disordered" evidence="13">
    <location>
        <begin position="1741"/>
        <end position="1771"/>
    </location>
</feature>
<evidence type="ECO:0000256" key="2">
    <source>
        <dbReference type="ARBA" id="ARBA00009026"/>
    </source>
</evidence>
<keyword evidence="4" id="KW-0489">Methyltransferase</keyword>
<evidence type="ECO:0000256" key="3">
    <source>
        <dbReference type="ARBA" id="ARBA00021330"/>
    </source>
</evidence>
<keyword evidence="6" id="KW-0949">S-adenosyl-L-methionine</keyword>
<feature type="compositionally biased region" description="Polar residues" evidence="13">
    <location>
        <begin position="2033"/>
        <end position="2060"/>
    </location>
</feature>
<evidence type="ECO:0000256" key="8">
    <source>
        <dbReference type="ARBA" id="ARBA00022842"/>
    </source>
</evidence>
<feature type="compositionally biased region" description="Polar residues" evidence="13">
    <location>
        <begin position="1458"/>
        <end position="1471"/>
    </location>
</feature>
<dbReference type="InterPro" id="IPR029063">
    <property type="entry name" value="SAM-dependent_MTases_sf"/>
</dbReference>
<dbReference type="SUPFAM" id="SSF53335">
    <property type="entry name" value="S-adenosyl-L-methionine-dependent methyltransferases"/>
    <property type="match status" value="1"/>
</dbReference>
<dbReference type="GeneID" id="112054307"/>
<feature type="compositionally biased region" description="Polar residues" evidence="13">
    <location>
        <begin position="1745"/>
        <end position="1757"/>
    </location>
</feature>
<evidence type="ECO:0000256" key="1">
    <source>
        <dbReference type="ARBA" id="ARBA00001946"/>
    </source>
</evidence>
<evidence type="ECO:0000256" key="12">
    <source>
        <dbReference type="ARBA" id="ARBA00048418"/>
    </source>
</evidence>
<protein>
    <recommendedName>
        <fullName evidence="3">Small RNA 2'-O-methyltransferase</fullName>
        <ecNumber evidence="11">2.1.1.386</ecNumber>
    </recommendedName>
</protein>
<keyword evidence="9" id="KW-0694">RNA-binding</keyword>
<gene>
    <name evidence="15" type="primary">LOC112054307</name>
</gene>
<feature type="compositionally biased region" description="Low complexity" evidence="13">
    <location>
        <begin position="1985"/>
        <end position="2004"/>
    </location>
</feature>
<feature type="region of interest" description="Disordered" evidence="13">
    <location>
        <begin position="1962"/>
        <end position="2093"/>
    </location>
</feature>
<dbReference type="InterPro" id="IPR026610">
    <property type="entry name" value="Hen1"/>
</dbReference>
<keyword evidence="5" id="KW-0808">Transferase</keyword>